<dbReference type="PANTHER" id="PTHR36973">
    <property type="entry name" value="SLL1456 PROTEIN-RELATED"/>
    <property type="match status" value="1"/>
</dbReference>
<keyword evidence="3" id="KW-1185">Reference proteome</keyword>
<dbReference type="InterPro" id="IPR053188">
    <property type="entry name" value="FkbM_Methyltransferase"/>
</dbReference>
<dbReference type="RefSeq" id="WP_419192809.1">
    <property type="nucleotide sequence ID" value="NZ_CP036279.1"/>
</dbReference>
<dbReference type="Gene3D" id="3.40.50.150">
    <property type="entry name" value="Vaccinia Virus protein VP39"/>
    <property type="match status" value="1"/>
</dbReference>
<gene>
    <name evidence="2" type="primary">noeI</name>
    <name evidence="2" type="ORF">Pan216_44310</name>
</gene>
<dbReference type="Pfam" id="PF05050">
    <property type="entry name" value="Methyltransf_21"/>
    <property type="match status" value="1"/>
</dbReference>
<protein>
    <submittedName>
        <fullName evidence="2">2-O-methyltransferase NoeI</fullName>
        <ecNumber evidence="2">2.1.1.-</ecNumber>
    </submittedName>
</protein>
<proteinExistence type="predicted"/>
<feature type="domain" description="Methyltransferase FkbM" evidence="1">
    <location>
        <begin position="33"/>
        <end position="201"/>
    </location>
</feature>
<dbReference type="NCBIfam" id="TIGR01444">
    <property type="entry name" value="fkbM_fam"/>
    <property type="match status" value="1"/>
</dbReference>
<reference evidence="2 3" key="1">
    <citation type="submission" date="2019-02" db="EMBL/GenBank/DDBJ databases">
        <title>Deep-cultivation of Planctomycetes and their phenomic and genomic characterization uncovers novel biology.</title>
        <authorList>
            <person name="Wiegand S."/>
            <person name="Jogler M."/>
            <person name="Boedeker C."/>
            <person name="Pinto D."/>
            <person name="Vollmers J."/>
            <person name="Rivas-Marin E."/>
            <person name="Kohn T."/>
            <person name="Peeters S.H."/>
            <person name="Heuer A."/>
            <person name="Rast P."/>
            <person name="Oberbeckmann S."/>
            <person name="Bunk B."/>
            <person name="Jeske O."/>
            <person name="Meyerdierks A."/>
            <person name="Storesund J.E."/>
            <person name="Kallscheuer N."/>
            <person name="Luecker S."/>
            <person name="Lage O.M."/>
            <person name="Pohl T."/>
            <person name="Merkel B.J."/>
            <person name="Hornburger P."/>
            <person name="Mueller R.-W."/>
            <person name="Bruemmer F."/>
            <person name="Labrenz M."/>
            <person name="Spormann A.M."/>
            <person name="Op den Camp H."/>
            <person name="Overmann J."/>
            <person name="Amann R."/>
            <person name="Jetten M.S.M."/>
            <person name="Mascher T."/>
            <person name="Medema M.H."/>
            <person name="Devos D.P."/>
            <person name="Kaster A.-K."/>
            <person name="Ovreas L."/>
            <person name="Rohde M."/>
            <person name="Galperin M.Y."/>
            <person name="Jogler C."/>
        </authorList>
    </citation>
    <scope>NUCLEOTIDE SEQUENCE [LARGE SCALE GENOMIC DNA]</scope>
    <source>
        <strain evidence="2 3">Pan216</strain>
    </source>
</reference>
<evidence type="ECO:0000313" key="2">
    <source>
        <dbReference type="EMBL" id="QDU63551.1"/>
    </source>
</evidence>
<dbReference type="GO" id="GO:0032259">
    <property type="term" value="P:methylation"/>
    <property type="evidence" value="ECO:0007669"/>
    <property type="project" value="UniProtKB-KW"/>
</dbReference>
<sequence length="226" mass="26073">MIRPTTEGVLQRIRKLFDRDPDRFLESCKGVIHVGANAGQEREAYQALGLRVLWVEPIPFVFEQLTANIETFSRQQAVQALITDLDGESYQFNIANNNGASSSILDFKDHKDIWPEVTYTDAITLTSRTLPTVLSEHHIDPSGYDALIMDTQGSELLVLEGAAPILRNFKYIKTEVADFESYAECCQLTDIDRFLRQHRFKPFSRHEFARHQDGGIYWDVTYKRRW</sequence>
<keyword evidence="2" id="KW-0489">Methyltransferase</keyword>
<dbReference type="KEGG" id="knv:Pan216_44310"/>
<accession>A0A518B9A1</accession>
<dbReference type="InterPro" id="IPR006342">
    <property type="entry name" value="FkbM_mtfrase"/>
</dbReference>
<dbReference type="Proteomes" id="UP000317093">
    <property type="component" value="Chromosome"/>
</dbReference>
<dbReference type="EMBL" id="CP036279">
    <property type="protein sequence ID" value="QDU63551.1"/>
    <property type="molecule type" value="Genomic_DNA"/>
</dbReference>
<name>A0A518B9A1_9BACT</name>
<dbReference type="SUPFAM" id="SSF53335">
    <property type="entry name" value="S-adenosyl-L-methionine-dependent methyltransferases"/>
    <property type="match status" value="1"/>
</dbReference>
<dbReference type="AlphaFoldDB" id="A0A518B9A1"/>
<dbReference type="InterPro" id="IPR029063">
    <property type="entry name" value="SAM-dependent_MTases_sf"/>
</dbReference>
<evidence type="ECO:0000259" key="1">
    <source>
        <dbReference type="Pfam" id="PF05050"/>
    </source>
</evidence>
<organism evidence="2 3">
    <name type="scientific">Kolteria novifilia</name>
    <dbReference type="NCBI Taxonomy" id="2527975"/>
    <lineage>
        <taxon>Bacteria</taxon>
        <taxon>Pseudomonadati</taxon>
        <taxon>Planctomycetota</taxon>
        <taxon>Planctomycetia</taxon>
        <taxon>Kolteriales</taxon>
        <taxon>Kolteriaceae</taxon>
        <taxon>Kolteria</taxon>
    </lineage>
</organism>
<evidence type="ECO:0000313" key="3">
    <source>
        <dbReference type="Proteomes" id="UP000317093"/>
    </source>
</evidence>
<dbReference type="PANTHER" id="PTHR36973:SF4">
    <property type="entry name" value="NODULATION PROTEIN"/>
    <property type="match status" value="1"/>
</dbReference>
<dbReference type="GO" id="GO:0008171">
    <property type="term" value="F:O-methyltransferase activity"/>
    <property type="evidence" value="ECO:0007669"/>
    <property type="project" value="TreeGrafter"/>
</dbReference>
<dbReference type="EC" id="2.1.1.-" evidence="2"/>
<keyword evidence="2" id="KW-0808">Transferase</keyword>